<dbReference type="OMA" id="LCGTIWE"/>
<gene>
    <name evidence="2" type="ORF">SSS_882</name>
</gene>
<reference evidence="3" key="3">
    <citation type="submission" date="2022-06" db="UniProtKB">
        <authorList>
            <consortium name="EnsemblMetazoa"/>
        </authorList>
    </citation>
    <scope>IDENTIFICATION</scope>
</reference>
<reference evidence="2" key="2">
    <citation type="submission" date="2020-01" db="EMBL/GenBank/DDBJ databases">
        <authorList>
            <person name="Korhonen P.K.K."/>
            <person name="Guangxu M.G."/>
            <person name="Wang T.W."/>
            <person name="Stroehlein A.J.S."/>
            <person name="Young N.D."/>
            <person name="Ang C.-S.A."/>
            <person name="Fernando D.W.F."/>
            <person name="Lu H.L."/>
            <person name="Taylor S.T."/>
            <person name="Ehtesham M.E.M."/>
            <person name="Najaraj S.H.N."/>
            <person name="Harsha G.H.G."/>
            <person name="Madugundu A.M."/>
            <person name="Renuse S.R."/>
            <person name="Holt D.H."/>
            <person name="Pandey A.P."/>
            <person name="Papenfuss A.P."/>
            <person name="Gasser R.B.G."/>
            <person name="Fischer K.F."/>
        </authorList>
    </citation>
    <scope>NUCLEOTIDE SEQUENCE</scope>
    <source>
        <strain evidence="2">SSS_KF_BRIS2020</strain>
    </source>
</reference>
<feature type="transmembrane region" description="Helical" evidence="1">
    <location>
        <begin position="66"/>
        <end position="87"/>
    </location>
</feature>
<feature type="transmembrane region" description="Helical" evidence="1">
    <location>
        <begin position="99"/>
        <end position="123"/>
    </location>
</feature>
<organism evidence="2">
    <name type="scientific">Sarcoptes scabiei</name>
    <name type="common">Itch mite</name>
    <name type="synonym">Acarus scabiei</name>
    <dbReference type="NCBI Taxonomy" id="52283"/>
    <lineage>
        <taxon>Eukaryota</taxon>
        <taxon>Metazoa</taxon>
        <taxon>Ecdysozoa</taxon>
        <taxon>Arthropoda</taxon>
        <taxon>Chelicerata</taxon>
        <taxon>Arachnida</taxon>
        <taxon>Acari</taxon>
        <taxon>Acariformes</taxon>
        <taxon>Sarcoptiformes</taxon>
        <taxon>Astigmata</taxon>
        <taxon>Psoroptidia</taxon>
        <taxon>Sarcoptoidea</taxon>
        <taxon>Sarcoptidae</taxon>
        <taxon>Sarcoptinae</taxon>
        <taxon>Sarcoptes</taxon>
    </lineage>
</organism>
<dbReference type="AlphaFoldDB" id="A0A834RG87"/>
<name>A0A834RG87_SARSC</name>
<evidence type="ECO:0000256" key="1">
    <source>
        <dbReference type="SAM" id="Phobius"/>
    </source>
</evidence>
<proteinExistence type="predicted"/>
<keyword evidence="1" id="KW-1133">Transmembrane helix</keyword>
<keyword evidence="1" id="KW-0472">Membrane</keyword>
<feature type="transmembrane region" description="Helical" evidence="1">
    <location>
        <begin position="177"/>
        <end position="199"/>
    </location>
</feature>
<reference evidence="4" key="1">
    <citation type="journal article" date="2020" name="PLoS Negl. Trop. Dis.">
        <title>High-quality nuclear genome for Sarcoptes scabiei-A critical resource for a neglected parasite.</title>
        <authorList>
            <person name="Korhonen P.K."/>
            <person name="Gasser R.B."/>
            <person name="Ma G."/>
            <person name="Wang T."/>
            <person name="Stroehlein A.J."/>
            <person name="Young N.D."/>
            <person name="Ang C.S."/>
            <person name="Fernando D.D."/>
            <person name="Lu H.C."/>
            <person name="Taylor S."/>
            <person name="Reynolds S.L."/>
            <person name="Mofiz E."/>
            <person name="Najaraj S.H."/>
            <person name="Gowda H."/>
            <person name="Madugundu A."/>
            <person name="Renuse S."/>
            <person name="Holt D."/>
            <person name="Pandey A."/>
            <person name="Papenfuss A.T."/>
            <person name="Fischer K."/>
        </authorList>
    </citation>
    <scope>NUCLEOTIDE SEQUENCE [LARGE SCALE GENOMIC DNA]</scope>
</reference>
<dbReference type="OrthoDB" id="6508070at2759"/>
<dbReference type="EMBL" id="WVUK01000048">
    <property type="protein sequence ID" value="KAF7495305.1"/>
    <property type="molecule type" value="Genomic_DNA"/>
</dbReference>
<evidence type="ECO:0000313" key="4">
    <source>
        <dbReference type="Proteomes" id="UP000070412"/>
    </source>
</evidence>
<evidence type="ECO:0000313" key="2">
    <source>
        <dbReference type="EMBL" id="KAF7495305.1"/>
    </source>
</evidence>
<protein>
    <submittedName>
        <fullName evidence="2 3">Uncharacterized protein</fullName>
    </submittedName>
</protein>
<feature type="transmembrane region" description="Helical" evidence="1">
    <location>
        <begin position="12"/>
        <end position="33"/>
    </location>
</feature>
<evidence type="ECO:0000313" key="3">
    <source>
        <dbReference type="EnsemblMetazoa" id="KAF7495305.1"/>
    </source>
</evidence>
<dbReference type="Proteomes" id="UP000070412">
    <property type="component" value="Unassembled WGS sequence"/>
</dbReference>
<sequence length="288" mass="32297">MMIMAKLTTVRIKLIILQLISLIIASVIIIINYNPWISRFIDEVERSGNTGRSLADQIRRTDNEELVIFLMSSSTILVSLLGIIGSFRNHDHNHCLLNFYMSTLIIFLFVVFVALCGTIWEVFAKLHRSTLMSLPEEDSQVHNAESNRNIYEDDSWSTRSSISVNITPLINTKSHLVVSWLYIGKSLMLITISAFIYAVSLKLVRKILESSDDQYLSASECVADPDDLSLEEGGGDISYANSGSKTFKNLSRYPCNFNCNSHIIDIYSGNMIGSSSKTSLGSQFRTIT</sequence>
<keyword evidence="4" id="KW-1185">Reference proteome</keyword>
<accession>A0A834RG87</accession>
<dbReference type="EnsemblMetazoa" id="SSS_882s_mrna">
    <property type="protein sequence ID" value="KAF7495305.1"/>
    <property type="gene ID" value="SSS_882"/>
</dbReference>
<keyword evidence="1" id="KW-0812">Transmembrane</keyword>